<dbReference type="EMBL" id="CP154858">
    <property type="protein sequence ID" value="XDT72045.1"/>
    <property type="molecule type" value="Genomic_DNA"/>
</dbReference>
<gene>
    <name evidence="4" type="ORF">AAIA72_14785</name>
</gene>
<proteinExistence type="predicted"/>
<sequence>MTDHRLRKLLGATALALLLAGCGSGSSTMEDTAATESTTTTVSTSTSTVSGDCEQASHFLDVSDQDNYIDWNGDGLTNSEYYGKDLTPSVSVTCSDTQVTVTGNGLINFDFEGLGPGLVMAPEAYDLNVSFPRYPEKAASPTELPTLGIIAVTVSGIQIFGPNEAAMDGLADPYKHGILEYCGGHVMQYHLHVRPFCYFGYTTMGGASSLLPEGQPGVVIGYALDGFPILAPWECDDAECTSVHEVKNSYVYTGTGDYANENAWEVNVYQEGAGDLDRCNGGYRPDGTYAYYATDQFPYYLGCYSGTPDLSANGSAGAGPGGNGPPPAAL</sequence>
<feature type="chain" id="PRO_5044210829" evidence="2">
    <location>
        <begin position="30"/>
        <end position="330"/>
    </location>
</feature>
<dbReference type="KEGG" id="tcd:AAIA72_14785"/>
<dbReference type="InterPro" id="IPR025924">
    <property type="entry name" value="YHYH_dom"/>
</dbReference>
<organism evidence="4">
    <name type="scientific">Thermohahella caldifontis</name>
    <dbReference type="NCBI Taxonomy" id="3142973"/>
    <lineage>
        <taxon>Bacteria</taxon>
        <taxon>Pseudomonadati</taxon>
        <taxon>Pseudomonadota</taxon>
        <taxon>Gammaproteobacteria</taxon>
        <taxon>Oceanospirillales</taxon>
        <taxon>Hahellaceae</taxon>
        <taxon>Thermohahella</taxon>
    </lineage>
</organism>
<dbReference type="PROSITE" id="PS51257">
    <property type="entry name" value="PROKAR_LIPOPROTEIN"/>
    <property type="match status" value="1"/>
</dbReference>
<feature type="signal peptide" evidence="2">
    <location>
        <begin position="1"/>
        <end position="29"/>
    </location>
</feature>
<evidence type="ECO:0000256" key="2">
    <source>
        <dbReference type="SAM" id="SignalP"/>
    </source>
</evidence>
<dbReference type="Pfam" id="PF14240">
    <property type="entry name" value="YHYH"/>
    <property type="match status" value="1"/>
</dbReference>
<evidence type="ECO:0000313" key="4">
    <source>
        <dbReference type="EMBL" id="XDT72045.1"/>
    </source>
</evidence>
<dbReference type="AlphaFoldDB" id="A0AB39UVM7"/>
<feature type="region of interest" description="Disordered" evidence="1">
    <location>
        <begin position="27"/>
        <end position="48"/>
    </location>
</feature>
<keyword evidence="2" id="KW-0732">Signal</keyword>
<evidence type="ECO:0000259" key="3">
    <source>
        <dbReference type="Pfam" id="PF14240"/>
    </source>
</evidence>
<reference evidence="4" key="1">
    <citation type="submission" date="2024-05" db="EMBL/GenBank/DDBJ databases">
        <title>Genome sequencing of novel strain.</title>
        <authorList>
            <person name="Ganbat D."/>
            <person name="Ganbat S."/>
            <person name="Lee S.-J."/>
        </authorList>
    </citation>
    <scope>NUCLEOTIDE SEQUENCE</scope>
    <source>
        <strain evidence="4">SMD15-11</strain>
    </source>
</reference>
<name>A0AB39UVM7_9GAMM</name>
<protein>
    <submittedName>
        <fullName evidence="4">YHYH protein</fullName>
    </submittedName>
</protein>
<accession>A0AB39UVM7</accession>
<feature type="domain" description="YHYH" evidence="3">
    <location>
        <begin position="130"/>
        <end position="306"/>
    </location>
</feature>
<dbReference type="RefSeq" id="WP_369601066.1">
    <property type="nucleotide sequence ID" value="NZ_CP154858.1"/>
</dbReference>
<evidence type="ECO:0000256" key="1">
    <source>
        <dbReference type="SAM" id="MobiDB-lite"/>
    </source>
</evidence>